<evidence type="ECO:0008006" key="4">
    <source>
        <dbReference type="Google" id="ProtNLM"/>
    </source>
</evidence>
<keyword evidence="3" id="KW-1185">Reference proteome</keyword>
<dbReference type="AlphaFoldDB" id="A0A8S1QMS4"/>
<gene>
    <name evidence="2" type="ORF">PPRIM_AZ9-3.1.T1740007</name>
</gene>
<sequence>MQQQSFPLYLFILYEQQTEQTKFSPLRVLCSQSNIGKFAIHLFCFLIKLKQREIFQYFKKFIAKINDNFILYAYLLFIICTNPISIDPHDNSSKISNNIVISKKNEAIKVDQQEIQL</sequence>
<name>A0A8S1QMS4_PARPR</name>
<keyword evidence="1" id="KW-0472">Membrane</keyword>
<dbReference type="Proteomes" id="UP000688137">
    <property type="component" value="Unassembled WGS sequence"/>
</dbReference>
<evidence type="ECO:0000313" key="2">
    <source>
        <dbReference type="EMBL" id="CAD8116524.1"/>
    </source>
</evidence>
<keyword evidence="1" id="KW-1133">Transmembrane helix</keyword>
<organism evidence="2 3">
    <name type="scientific">Paramecium primaurelia</name>
    <dbReference type="NCBI Taxonomy" id="5886"/>
    <lineage>
        <taxon>Eukaryota</taxon>
        <taxon>Sar</taxon>
        <taxon>Alveolata</taxon>
        <taxon>Ciliophora</taxon>
        <taxon>Intramacronucleata</taxon>
        <taxon>Oligohymenophorea</taxon>
        <taxon>Peniculida</taxon>
        <taxon>Parameciidae</taxon>
        <taxon>Paramecium</taxon>
    </lineage>
</organism>
<comment type="caution">
    <text evidence="2">The sequence shown here is derived from an EMBL/GenBank/DDBJ whole genome shotgun (WGS) entry which is preliminary data.</text>
</comment>
<feature type="transmembrane region" description="Helical" evidence="1">
    <location>
        <begin position="69"/>
        <end position="86"/>
    </location>
</feature>
<proteinExistence type="predicted"/>
<reference evidence="2" key="1">
    <citation type="submission" date="2021-01" db="EMBL/GenBank/DDBJ databases">
        <authorList>
            <consortium name="Genoscope - CEA"/>
            <person name="William W."/>
        </authorList>
    </citation>
    <scope>NUCLEOTIDE SEQUENCE</scope>
</reference>
<accession>A0A8S1QMS4</accession>
<keyword evidence="1" id="KW-0812">Transmembrane</keyword>
<protein>
    <recommendedName>
        <fullName evidence="4">Transmembrane protein</fullName>
    </recommendedName>
</protein>
<dbReference type="EMBL" id="CAJJDM010000183">
    <property type="protein sequence ID" value="CAD8116524.1"/>
    <property type="molecule type" value="Genomic_DNA"/>
</dbReference>
<evidence type="ECO:0000313" key="3">
    <source>
        <dbReference type="Proteomes" id="UP000688137"/>
    </source>
</evidence>
<evidence type="ECO:0000256" key="1">
    <source>
        <dbReference type="SAM" id="Phobius"/>
    </source>
</evidence>